<evidence type="ECO:0000313" key="1">
    <source>
        <dbReference type="EMBL" id="OGC57697.1"/>
    </source>
</evidence>
<reference evidence="1 2" key="1">
    <citation type="journal article" date="2016" name="Nat. Commun.">
        <title>Thousands of microbial genomes shed light on interconnected biogeochemical processes in an aquifer system.</title>
        <authorList>
            <person name="Anantharaman K."/>
            <person name="Brown C.T."/>
            <person name="Hug L.A."/>
            <person name="Sharon I."/>
            <person name="Castelle C.J."/>
            <person name="Probst A.J."/>
            <person name="Thomas B.C."/>
            <person name="Singh A."/>
            <person name="Wilkins M.J."/>
            <person name="Karaoz U."/>
            <person name="Brodie E.L."/>
            <person name="Williams K.H."/>
            <person name="Hubbard S.S."/>
            <person name="Banfield J.F."/>
        </authorList>
    </citation>
    <scope>NUCLEOTIDE SEQUENCE [LARGE SCALE GENOMIC DNA]</scope>
</reference>
<protein>
    <submittedName>
        <fullName evidence="1">Uncharacterized protein</fullName>
    </submittedName>
</protein>
<dbReference type="AlphaFoldDB" id="A0A1F4VKA2"/>
<proteinExistence type="predicted"/>
<name>A0A1F4VKA2_UNCKA</name>
<dbReference type="EMBL" id="MEVN01000007">
    <property type="protein sequence ID" value="OGC57697.1"/>
    <property type="molecule type" value="Genomic_DNA"/>
</dbReference>
<evidence type="ECO:0000313" key="2">
    <source>
        <dbReference type="Proteomes" id="UP000177763"/>
    </source>
</evidence>
<organism evidence="1 2">
    <name type="scientific">candidate division WWE3 bacterium RIFCSPLOWO2_12_FULL_36_10</name>
    <dbReference type="NCBI Taxonomy" id="1802630"/>
    <lineage>
        <taxon>Bacteria</taxon>
        <taxon>Katanobacteria</taxon>
    </lineage>
</organism>
<sequence>MENNVQKIQNEVEHFQNPWICQLLGYQTDKYLSWICFPRYPNELRELGILNDTLWVVYEYVRLHANEMGDCVTSADTINNKVFKNKVKRNYINKLLRELRELRLIYFEDHGGVGGNVTIKVDDFFLPNGQKTNISKYFVNRSVPGEGITETPATNGVNIEASERVKENIHRSTAPFVASIEAIQPDETSRFFTGNNTNTNNETNTINIESSMSYKKETGEEKDYAPKLKTESFDPEQYSINYNKSPYEISQLKKIAQYVADPYMGFILIRFEKLGFGIIQDAYTQYLEDENNPKVSITSPAKYFNAKITKLYMDKQKMKIGSIK</sequence>
<dbReference type="Proteomes" id="UP000177763">
    <property type="component" value="Unassembled WGS sequence"/>
</dbReference>
<dbReference type="STRING" id="1802630.A3H26_03920"/>
<gene>
    <name evidence="1" type="ORF">A3H26_03920</name>
</gene>
<accession>A0A1F4VKA2</accession>
<comment type="caution">
    <text evidence="1">The sequence shown here is derived from an EMBL/GenBank/DDBJ whole genome shotgun (WGS) entry which is preliminary data.</text>
</comment>